<evidence type="ECO:0008006" key="3">
    <source>
        <dbReference type="Google" id="ProtNLM"/>
    </source>
</evidence>
<dbReference type="OrthoDB" id="1490993at2"/>
<accession>A0A4Z0L6R6</accession>
<gene>
    <name evidence="1" type="ORF">E4635_14630</name>
</gene>
<dbReference type="Proteomes" id="UP000297407">
    <property type="component" value="Unassembled WGS sequence"/>
</dbReference>
<reference evidence="1 2" key="1">
    <citation type="submission" date="2019-04" db="EMBL/GenBank/DDBJ databases">
        <title>Flavobacterium sp. strain DS2-A Genome sequencing and assembly.</title>
        <authorList>
            <person name="Kim I."/>
        </authorList>
    </citation>
    <scope>NUCLEOTIDE SEQUENCE [LARGE SCALE GENOMIC DNA]</scope>
    <source>
        <strain evidence="1 2">DS2-A</strain>
    </source>
</reference>
<name>A0A4Z0L6R6_9FLAO</name>
<evidence type="ECO:0000313" key="2">
    <source>
        <dbReference type="Proteomes" id="UP000297407"/>
    </source>
</evidence>
<proteinExistence type="predicted"/>
<dbReference type="AlphaFoldDB" id="A0A4Z0L6R6"/>
<protein>
    <recommendedName>
        <fullName evidence="3">Lipoprotein</fullName>
    </recommendedName>
</protein>
<sequence length="317" mass="37829">MKTNINTPKRNSFPLLIVFLFIISLTSCKTSKLDNNNSIAAKVNYIPYYQKVYEADSLFLTENYERSYTILDSLFKIYEPLQLENVNEYSTYITCSALTGHMDNFKEKIKKGYLKFGGIGFNHPKNDSIYEIVYANNPFTKEEKQQLRQAYLSQFDSVLRKTILKMSIDDQEVRRYPLDTNKMKTVDSRHKKMIVDIFKKYGYPNYQVIGKMGTFGDKPVQFMILMMHQEYNFKKRYLKDLYKLMIHGKLSPEEYAIIVDRTYLEKNKSVYGMIQQKQVKYPENMNKLRKEIGLNAFRYEQWKDRILFPEFYKKKKL</sequence>
<comment type="caution">
    <text evidence="1">The sequence shown here is derived from an EMBL/GenBank/DDBJ whole genome shotgun (WGS) entry which is preliminary data.</text>
</comment>
<organism evidence="1 2">
    <name type="scientific">Flavobacterium humi</name>
    <dbReference type="NCBI Taxonomy" id="2562683"/>
    <lineage>
        <taxon>Bacteria</taxon>
        <taxon>Pseudomonadati</taxon>
        <taxon>Bacteroidota</taxon>
        <taxon>Flavobacteriia</taxon>
        <taxon>Flavobacteriales</taxon>
        <taxon>Flavobacteriaceae</taxon>
        <taxon>Flavobacterium</taxon>
    </lineage>
</organism>
<dbReference type="PROSITE" id="PS51257">
    <property type="entry name" value="PROKAR_LIPOPROTEIN"/>
    <property type="match status" value="1"/>
</dbReference>
<keyword evidence="2" id="KW-1185">Reference proteome</keyword>
<evidence type="ECO:0000313" key="1">
    <source>
        <dbReference type="EMBL" id="TGD56675.1"/>
    </source>
</evidence>
<dbReference type="EMBL" id="SRLH01000009">
    <property type="protein sequence ID" value="TGD56675.1"/>
    <property type="molecule type" value="Genomic_DNA"/>
</dbReference>
<dbReference type="RefSeq" id="WP_135527448.1">
    <property type="nucleotide sequence ID" value="NZ_SRLH01000009.1"/>
</dbReference>